<evidence type="ECO:0000256" key="3">
    <source>
        <dbReference type="SAM" id="SignalP"/>
    </source>
</evidence>
<sequence length="572" mass="64791">MAPRYICQSMTIVVITLLLCTFISGAQEQEGDIAIAGRLSSAFSPGLYSHLWEPYSSMECLPRHIHLSLGNTESSVMISCSLPRTENCGPDSVTPIVILGRDSNHAFPSTPEQIKITTQYGFTSTTNRAHYESRWIHHIEVLNLELGDHKYWYRIEVLANNKTDSVNSGSSHIMPDFATGDSDGGWQASSRLLRRQKGMKNNLQANLQTDTGKKEEKAIVASTSPRTFRTPPHVAKPVQIAIVGDLGQTTNSTKTMYHMMKTTRKRNQSKNDDIVTSLILCAGDMSYANSNQELWANWFDVMEPLFSGIPLLVTAGNHEIECNADNLDIFVPYEKWFRMPNRLGEAIMEPVDPNYKKSLWDQSCSTPSAFLGRYDYGNAFYAVTHGLVRIITLSSYSQTLPGSRQEVWLNHELAQLNRTVTPWVIVMYHAPFYTTFRSHNDEIQSILMHKSMETLFLKYRVNIIVNGHDHAYMRTHPIVANLQDPENPTVDVTGKAPIHITVGAGGNREGHVKEYLNATMPEPWVAKRNKDEYGFGTLHVRNCTHAYWSWIRDGKTSKGFQDEVWFDNQYFL</sequence>
<proteinExistence type="predicted"/>
<evidence type="ECO:0000259" key="5">
    <source>
        <dbReference type="Pfam" id="PF14008"/>
    </source>
</evidence>
<feature type="chain" id="PRO_5031304416" description="Purple acid phosphatase" evidence="3">
    <location>
        <begin position="26"/>
        <end position="572"/>
    </location>
</feature>
<name>A0A7S2XRY0_9STRA</name>
<dbReference type="AlphaFoldDB" id="A0A7S2XRY0"/>
<evidence type="ECO:0000256" key="2">
    <source>
        <dbReference type="ARBA" id="ARBA00023180"/>
    </source>
</evidence>
<dbReference type="GO" id="GO:0003993">
    <property type="term" value="F:acid phosphatase activity"/>
    <property type="evidence" value="ECO:0007669"/>
    <property type="project" value="InterPro"/>
</dbReference>
<dbReference type="SUPFAM" id="SSF56300">
    <property type="entry name" value="Metallo-dependent phosphatases"/>
    <property type="match status" value="1"/>
</dbReference>
<feature type="domain" description="Calcineurin-like phosphoesterase" evidence="4">
    <location>
        <begin position="240"/>
        <end position="472"/>
    </location>
</feature>
<evidence type="ECO:0000256" key="1">
    <source>
        <dbReference type="ARBA" id="ARBA00022729"/>
    </source>
</evidence>
<dbReference type="CDD" id="cd00839">
    <property type="entry name" value="MPP_PAPs"/>
    <property type="match status" value="1"/>
</dbReference>
<dbReference type="Gene3D" id="3.60.21.10">
    <property type="match status" value="1"/>
</dbReference>
<dbReference type="InterPro" id="IPR029052">
    <property type="entry name" value="Metallo-depent_PP-like"/>
</dbReference>
<feature type="signal peptide" evidence="3">
    <location>
        <begin position="1"/>
        <end position="25"/>
    </location>
</feature>
<dbReference type="Gene3D" id="2.60.40.380">
    <property type="entry name" value="Purple acid phosphatase-like, N-terminal"/>
    <property type="match status" value="1"/>
</dbReference>
<evidence type="ECO:0000313" key="6">
    <source>
        <dbReference type="EMBL" id="CAD9825459.1"/>
    </source>
</evidence>
<evidence type="ECO:0008006" key="7">
    <source>
        <dbReference type="Google" id="ProtNLM"/>
    </source>
</evidence>
<protein>
    <recommendedName>
        <fullName evidence="7">Purple acid phosphatase</fullName>
    </recommendedName>
</protein>
<reference evidence="6" key="1">
    <citation type="submission" date="2021-01" db="EMBL/GenBank/DDBJ databases">
        <authorList>
            <person name="Corre E."/>
            <person name="Pelletier E."/>
            <person name="Niang G."/>
            <person name="Scheremetjew M."/>
            <person name="Finn R."/>
            <person name="Kale V."/>
            <person name="Holt S."/>
            <person name="Cochrane G."/>
            <person name="Meng A."/>
            <person name="Brown T."/>
            <person name="Cohen L."/>
        </authorList>
    </citation>
    <scope>NUCLEOTIDE SEQUENCE</scope>
    <source>
        <strain evidence="6">CCMP2084</strain>
    </source>
</reference>
<dbReference type="InterPro" id="IPR041792">
    <property type="entry name" value="MPP_PAP"/>
</dbReference>
<dbReference type="Pfam" id="PF00149">
    <property type="entry name" value="Metallophos"/>
    <property type="match status" value="1"/>
</dbReference>
<dbReference type="EMBL" id="HBHQ01025605">
    <property type="protein sequence ID" value="CAD9825459.1"/>
    <property type="molecule type" value="Transcribed_RNA"/>
</dbReference>
<gene>
    <name evidence="6" type="ORF">ASEP1449_LOCUS17293</name>
</gene>
<keyword evidence="2" id="KW-0325">Glycoprotein</keyword>
<dbReference type="PANTHER" id="PTHR22953:SF153">
    <property type="entry name" value="PURPLE ACID PHOSPHATASE"/>
    <property type="match status" value="1"/>
</dbReference>
<dbReference type="PANTHER" id="PTHR22953">
    <property type="entry name" value="ACID PHOSPHATASE RELATED"/>
    <property type="match status" value="1"/>
</dbReference>
<keyword evidence="1 3" id="KW-0732">Signal</keyword>
<dbReference type="InterPro" id="IPR025733">
    <property type="entry name" value="PAPs_C"/>
</dbReference>
<dbReference type="InterPro" id="IPR039331">
    <property type="entry name" value="PAPs-like"/>
</dbReference>
<accession>A0A7S2XRY0</accession>
<evidence type="ECO:0000259" key="4">
    <source>
        <dbReference type="Pfam" id="PF00149"/>
    </source>
</evidence>
<dbReference type="Pfam" id="PF14008">
    <property type="entry name" value="Metallophos_C"/>
    <property type="match status" value="1"/>
</dbReference>
<dbReference type="InterPro" id="IPR004843">
    <property type="entry name" value="Calcineurin-like_PHP"/>
</dbReference>
<feature type="domain" description="Purple acid phosphatase C-terminal" evidence="5">
    <location>
        <begin position="496"/>
        <end position="555"/>
    </location>
</feature>
<organism evidence="6">
    <name type="scientific">Attheya septentrionalis</name>
    <dbReference type="NCBI Taxonomy" id="420275"/>
    <lineage>
        <taxon>Eukaryota</taxon>
        <taxon>Sar</taxon>
        <taxon>Stramenopiles</taxon>
        <taxon>Ochrophyta</taxon>
        <taxon>Bacillariophyta</taxon>
        <taxon>Coscinodiscophyceae</taxon>
        <taxon>Chaetocerotophycidae</taxon>
        <taxon>Chaetocerotales</taxon>
        <taxon>Attheyaceae</taxon>
        <taxon>Attheya</taxon>
    </lineage>
</organism>